<feature type="compositionally biased region" description="Basic and acidic residues" evidence="1">
    <location>
        <begin position="71"/>
        <end position="85"/>
    </location>
</feature>
<evidence type="ECO:0000313" key="3">
    <source>
        <dbReference type="Proteomes" id="UP000192790"/>
    </source>
</evidence>
<evidence type="ECO:0008006" key="4">
    <source>
        <dbReference type="Google" id="ProtNLM"/>
    </source>
</evidence>
<dbReference type="InterPro" id="IPR024209">
    <property type="entry name" value="CDIF630_02480-like"/>
</dbReference>
<accession>A0A1W1Z2B7</accession>
<evidence type="ECO:0000256" key="1">
    <source>
        <dbReference type="SAM" id="MobiDB-lite"/>
    </source>
</evidence>
<protein>
    <recommendedName>
        <fullName evidence="4">DUF3787 domain-containing protein</fullName>
    </recommendedName>
</protein>
<organism evidence="2 3">
    <name type="scientific">Papillibacter cinnamivorans DSM 12816</name>
    <dbReference type="NCBI Taxonomy" id="1122930"/>
    <lineage>
        <taxon>Bacteria</taxon>
        <taxon>Bacillati</taxon>
        <taxon>Bacillota</taxon>
        <taxon>Clostridia</taxon>
        <taxon>Eubacteriales</taxon>
        <taxon>Oscillospiraceae</taxon>
        <taxon>Papillibacter</taxon>
    </lineage>
</organism>
<proteinExistence type="predicted"/>
<keyword evidence="3" id="KW-1185">Reference proteome</keyword>
<dbReference type="AlphaFoldDB" id="A0A1W1Z2B7"/>
<evidence type="ECO:0000313" key="2">
    <source>
        <dbReference type="EMBL" id="SMC42600.1"/>
    </source>
</evidence>
<name>A0A1W1Z2B7_9FIRM</name>
<dbReference type="EMBL" id="FWXW01000001">
    <property type="protein sequence ID" value="SMC42600.1"/>
    <property type="molecule type" value="Genomic_DNA"/>
</dbReference>
<reference evidence="2 3" key="1">
    <citation type="submission" date="2017-04" db="EMBL/GenBank/DDBJ databases">
        <authorList>
            <person name="Afonso C.L."/>
            <person name="Miller P.J."/>
            <person name="Scott M.A."/>
            <person name="Spackman E."/>
            <person name="Goraichik I."/>
            <person name="Dimitrov K.M."/>
            <person name="Suarez D.L."/>
            <person name="Swayne D.E."/>
        </authorList>
    </citation>
    <scope>NUCLEOTIDE SEQUENCE [LARGE SCALE GENOMIC DNA]</scope>
    <source>
        <strain evidence="2 3">DSM 12816</strain>
    </source>
</reference>
<dbReference type="Proteomes" id="UP000192790">
    <property type="component" value="Unassembled WGS sequence"/>
</dbReference>
<dbReference type="Pfam" id="PF12655">
    <property type="entry name" value="CDIF630_02480-like"/>
    <property type="match status" value="1"/>
</dbReference>
<gene>
    <name evidence="2" type="ORF">SAMN02745168_0887</name>
</gene>
<feature type="region of interest" description="Disordered" evidence="1">
    <location>
        <begin position="22"/>
        <end position="85"/>
    </location>
</feature>
<sequence length="85" mass="9859">MTAHKTPCFSNTRHIRYRRTGLRQKKNSSAGKELNMKKRIPKKNPSAFEMFPLADTEKRDPVTNTTIPSKESVEAAKEWVDFNHK</sequence>